<dbReference type="EMBL" id="JAWDGP010000544">
    <property type="protein sequence ID" value="KAK3799669.1"/>
    <property type="molecule type" value="Genomic_DNA"/>
</dbReference>
<reference evidence="2" key="1">
    <citation type="journal article" date="2023" name="G3 (Bethesda)">
        <title>A reference genome for the long-term kleptoplast-retaining sea slug Elysia crispata morphotype clarki.</title>
        <authorList>
            <person name="Eastman K.E."/>
            <person name="Pendleton A.L."/>
            <person name="Shaikh M.A."/>
            <person name="Suttiyut T."/>
            <person name="Ogas R."/>
            <person name="Tomko P."/>
            <person name="Gavelis G."/>
            <person name="Widhalm J.R."/>
            <person name="Wisecaver J.H."/>
        </authorList>
    </citation>
    <scope>NUCLEOTIDE SEQUENCE</scope>
    <source>
        <strain evidence="2">ECLA1</strain>
    </source>
</reference>
<gene>
    <name evidence="2" type="ORF">RRG08_020404</name>
</gene>
<protein>
    <submittedName>
        <fullName evidence="2">Uncharacterized protein</fullName>
    </submittedName>
</protein>
<comment type="caution">
    <text evidence="2">The sequence shown here is derived from an EMBL/GenBank/DDBJ whole genome shotgun (WGS) entry which is preliminary data.</text>
</comment>
<name>A0AAE1B5C0_9GAST</name>
<dbReference type="AlphaFoldDB" id="A0AAE1B5C0"/>
<evidence type="ECO:0000313" key="3">
    <source>
        <dbReference type="Proteomes" id="UP001283361"/>
    </source>
</evidence>
<proteinExistence type="predicted"/>
<evidence type="ECO:0000313" key="2">
    <source>
        <dbReference type="EMBL" id="KAK3799669.1"/>
    </source>
</evidence>
<sequence>MDNTAEDSYRRDNTAEDSYRRDNTAEDSYRRDNTAEDSYRRDTTAEDSYRRDTKAEDSRYDRRRVASGWCTLNTVSTSRLLIPVPSRSPLAARRRQLIDPYPQPASDPITQSEVKWQANSWIQPSTSSMELGVTRETNGIHISDFSFSSLLIVLPGLEVAVCAGAYQLSLTPATNSPGA</sequence>
<organism evidence="2 3">
    <name type="scientific">Elysia crispata</name>
    <name type="common">lettuce slug</name>
    <dbReference type="NCBI Taxonomy" id="231223"/>
    <lineage>
        <taxon>Eukaryota</taxon>
        <taxon>Metazoa</taxon>
        <taxon>Spiralia</taxon>
        <taxon>Lophotrochozoa</taxon>
        <taxon>Mollusca</taxon>
        <taxon>Gastropoda</taxon>
        <taxon>Heterobranchia</taxon>
        <taxon>Euthyneura</taxon>
        <taxon>Panpulmonata</taxon>
        <taxon>Sacoglossa</taxon>
        <taxon>Placobranchoidea</taxon>
        <taxon>Plakobranchidae</taxon>
        <taxon>Elysia</taxon>
    </lineage>
</organism>
<feature type="region of interest" description="Disordered" evidence="1">
    <location>
        <begin position="1"/>
        <end position="57"/>
    </location>
</feature>
<keyword evidence="3" id="KW-1185">Reference proteome</keyword>
<dbReference type="Proteomes" id="UP001283361">
    <property type="component" value="Unassembled WGS sequence"/>
</dbReference>
<evidence type="ECO:0000256" key="1">
    <source>
        <dbReference type="SAM" id="MobiDB-lite"/>
    </source>
</evidence>
<accession>A0AAE1B5C0</accession>
<feature type="compositionally biased region" description="Basic and acidic residues" evidence="1">
    <location>
        <begin position="7"/>
        <end position="57"/>
    </location>
</feature>